<keyword evidence="2" id="KW-0812">Transmembrane</keyword>
<evidence type="ECO:0000256" key="1">
    <source>
        <dbReference type="SAM" id="MobiDB-lite"/>
    </source>
</evidence>
<feature type="transmembrane region" description="Helical" evidence="2">
    <location>
        <begin position="5"/>
        <end position="22"/>
    </location>
</feature>
<dbReference type="AlphaFoldDB" id="A0A5J4VP76"/>
<dbReference type="EMBL" id="SNRW01005783">
    <property type="protein sequence ID" value="KAA6384392.1"/>
    <property type="molecule type" value="Genomic_DNA"/>
</dbReference>
<evidence type="ECO:0000313" key="3">
    <source>
        <dbReference type="EMBL" id="KAA6384392.1"/>
    </source>
</evidence>
<protein>
    <submittedName>
        <fullName evidence="3">Uncharacterized protein</fullName>
    </submittedName>
</protein>
<name>A0A5J4VP76_9EUKA</name>
<sequence length="658" mass="76085">MEVYIYIVIWILLFYLLVIQWLKKTTEKYDVDIFTCVDFNESKRCVVLPDSRIKDFEYDTVNKRQQPKQPNQVFKYEKLGNAKIKFDKKKDLRLISQVFEVLGFDIELIKHHEQPEYDDKASQDVNMTKQQANILINGLNNLIIHNYAAKSEKETTLFKLFSSIKFMKAIADVDVQWINEAYNKISQIHGLTIKARSNFDRTRIKLAERSCTPHYIEKLVRLTNQEYYNIEYLPTKVKSEDTKSQSSSKSNNDDDKIDISKIIVNKIDLSEKFQLTDIYDNIYQDQYQCILTIQILFTQNKMIDDTQDISQFNSTIIPMTEAKNEIIEISLTEIDRFCIKYFKQLKVGWVCEIASQYCPESIKPSNFRLQIHKNCDTIRQMHMKLNIRLYKLKEDKVAELEQYVEDEPNQDGGVNGAKINHKLLSEEDCNDHQQGQCNYGMEHQDVESEETDVAIGKKDPISDNGYGYIVTDSTRSWSGEQSSGSTEQDVNEGGLLDQTRNSRQSPNPVCIPCMFGRLSDKNEQTIAKVLQLVSRQRNILSQRTEHELVQPKSLPTSTSQLDSQGTGESRKRQGTCDNHSTGLERSGLIKSIERDESGDVDLGRAEECPEWSQAMVNQNPQIPPGKMKAVRVKSTKLERNCLDEWRGKLGWMEKLLTT</sequence>
<comment type="caution">
    <text evidence="3">The sequence shown here is derived from an EMBL/GenBank/DDBJ whole genome shotgun (WGS) entry which is preliminary data.</text>
</comment>
<keyword evidence="2" id="KW-1133">Transmembrane helix</keyword>
<evidence type="ECO:0000256" key="2">
    <source>
        <dbReference type="SAM" id="Phobius"/>
    </source>
</evidence>
<feature type="region of interest" description="Disordered" evidence="1">
    <location>
        <begin position="543"/>
        <end position="600"/>
    </location>
</feature>
<keyword evidence="2" id="KW-0472">Membrane</keyword>
<feature type="compositionally biased region" description="Basic and acidic residues" evidence="1">
    <location>
        <begin position="591"/>
        <end position="600"/>
    </location>
</feature>
<feature type="compositionally biased region" description="Polar residues" evidence="1">
    <location>
        <begin position="498"/>
        <end position="507"/>
    </location>
</feature>
<feature type="region of interest" description="Disordered" evidence="1">
    <location>
        <begin position="456"/>
        <end position="508"/>
    </location>
</feature>
<proteinExistence type="predicted"/>
<feature type="compositionally biased region" description="Polar residues" evidence="1">
    <location>
        <begin position="553"/>
        <end position="567"/>
    </location>
</feature>
<accession>A0A5J4VP76</accession>
<feature type="compositionally biased region" description="Polar residues" evidence="1">
    <location>
        <begin position="471"/>
        <end position="488"/>
    </location>
</feature>
<evidence type="ECO:0000313" key="4">
    <source>
        <dbReference type="Proteomes" id="UP000324800"/>
    </source>
</evidence>
<reference evidence="3 4" key="1">
    <citation type="submission" date="2019-03" db="EMBL/GenBank/DDBJ databases">
        <title>Single cell metagenomics reveals metabolic interactions within the superorganism composed of flagellate Streblomastix strix and complex community of Bacteroidetes bacteria on its surface.</title>
        <authorList>
            <person name="Treitli S.C."/>
            <person name="Kolisko M."/>
            <person name="Husnik F."/>
            <person name="Keeling P."/>
            <person name="Hampl V."/>
        </authorList>
    </citation>
    <scope>NUCLEOTIDE SEQUENCE [LARGE SCALE GENOMIC DNA]</scope>
    <source>
        <strain evidence="3">ST1C</strain>
    </source>
</reference>
<dbReference type="Proteomes" id="UP000324800">
    <property type="component" value="Unassembled WGS sequence"/>
</dbReference>
<gene>
    <name evidence="3" type="ORF">EZS28_020080</name>
</gene>
<organism evidence="3 4">
    <name type="scientific">Streblomastix strix</name>
    <dbReference type="NCBI Taxonomy" id="222440"/>
    <lineage>
        <taxon>Eukaryota</taxon>
        <taxon>Metamonada</taxon>
        <taxon>Preaxostyla</taxon>
        <taxon>Oxymonadida</taxon>
        <taxon>Streblomastigidae</taxon>
        <taxon>Streblomastix</taxon>
    </lineage>
</organism>